<organism evidence="6 7">
    <name type="scientific">Amycolatopsis mediterranei (strain U-32)</name>
    <dbReference type="NCBI Taxonomy" id="749927"/>
    <lineage>
        <taxon>Bacteria</taxon>
        <taxon>Bacillati</taxon>
        <taxon>Actinomycetota</taxon>
        <taxon>Actinomycetes</taxon>
        <taxon>Pseudonocardiales</taxon>
        <taxon>Pseudonocardiaceae</taxon>
        <taxon>Amycolatopsis</taxon>
    </lineage>
</organism>
<dbReference type="PANTHER" id="PTHR30055:SF234">
    <property type="entry name" value="HTH-TYPE TRANSCRIPTIONAL REGULATOR BETI"/>
    <property type="match status" value="1"/>
</dbReference>
<protein>
    <submittedName>
        <fullName evidence="6">TetR family transcriptional regulator</fullName>
    </submittedName>
</protein>
<evidence type="ECO:0000256" key="2">
    <source>
        <dbReference type="ARBA" id="ARBA00023125"/>
    </source>
</evidence>
<reference evidence="6 7" key="1">
    <citation type="journal article" date="2010" name="Cell Res.">
        <title>Complete genome sequence of the rifamycin SV-producing Amycolatopsis mediterranei U32 revealed its genetic characteristics in phylogeny and metabolism.</title>
        <authorList>
            <person name="Zhao W."/>
            <person name="Zhong Y."/>
            <person name="Yuan H."/>
            <person name="Wang J."/>
            <person name="Zheng H."/>
            <person name="Wang Y."/>
            <person name="Cen X."/>
            <person name="Xu F."/>
            <person name="Bai J."/>
            <person name="Han X."/>
            <person name="Lu G."/>
            <person name="Zhu Y."/>
            <person name="Shao Z."/>
            <person name="Yan H."/>
            <person name="Li C."/>
            <person name="Peng N."/>
            <person name="Zhang Z."/>
            <person name="Zhang Y."/>
            <person name="Lin W."/>
            <person name="Fan Y."/>
            <person name="Qin Z."/>
            <person name="Hu Y."/>
            <person name="Zhu B."/>
            <person name="Wang S."/>
            <person name="Ding X."/>
            <person name="Zhao G.P."/>
        </authorList>
    </citation>
    <scope>NUCLEOTIDE SEQUENCE [LARGE SCALE GENOMIC DNA]</scope>
    <source>
        <strain evidence="7">U-32</strain>
    </source>
</reference>
<dbReference type="InterPro" id="IPR036271">
    <property type="entry name" value="Tet_transcr_reg_TetR-rel_C_sf"/>
</dbReference>
<accession>A0A0H3DAX6</accession>
<dbReference type="GeneID" id="92873357"/>
<keyword evidence="1" id="KW-0805">Transcription regulation</keyword>
<dbReference type="InterPro" id="IPR050109">
    <property type="entry name" value="HTH-type_TetR-like_transc_reg"/>
</dbReference>
<evidence type="ECO:0000259" key="5">
    <source>
        <dbReference type="PROSITE" id="PS50977"/>
    </source>
</evidence>
<dbReference type="PATRIC" id="fig|749927.5.peg.5892"/>
<dbReference type="Pfam" id="PF00440">
    <property type="entry name" value="TetR_N"/>
    <property type="match status" value="1"/>
</dbReference>
<proteinExistence type="predicted"/>
<keyword evidence="3" id="KW-0804">Transcription</keyword>
<evidence type="ECO:0000256" key="3">
    <source>
        <dbReference type="ARBA" id="ARBA00023163"/>
    </source>
</evidence>
<dbReference type="Gene3D" id="1.10.357.10">
    <property type="entry name" value="Tetracycline Repressor, domain 2"/>
    <property type="match status" value="1"/>
</dbReference>
<gene>
    <name evidence="6" type="ordered locus">AMED_5676</name>
</gene>
<dbReference type="AlphaFoldDB" id="A0A0H3DAX6"/>
<dbReference type="PRINTS" id="PR00455">
    <property type="entry name" value="HTHTETR"/>
</dbReference>
<dbReference type="InterPro" id="IPR009057">
    <property type="entry name" value="Homeodomain-like_sf"/>
</dbReference>
<dbReference type="SUPFAM" id="SSF46689">
    <property type="entry name" value="Homeodomain-like"/>
    <property type="match status" value="1"/>
</dbReference>
<keyword evidence="2 4" id="KW-0238">DNA-binding</keyword>
<evidence type="ECO:0000313" key="6">
    <source>
        <dbReference type="EMBL" id="ADJ47427.1"/>
    </source>
</evidence>
<dbReference type="eggNOG" id="COG1309">
    <property type="taxonomic scope" value="Bacteria"/>
</dbReference>
<dbReference type="EMBL" id="CP002000">
    <property type="protein sequence ID" value="ADJ47427.1"/>
    <property type="molecule type" value="Genomic_DNA"/>
</dbReference>
<dbReference type="OrthoDB" id="3192968at2"/>
<evidence type="ECO:0000256" key="1">
    <source>
        <dbReference type="ARBA" id="ARBA00023015"/>
    </source>
</evidence>
<dbReference type="Pfam" id="PF21597">
    <property type="entry name" value="TetR_C_43"/>
    <property type="match status" value="1"/>
</dbReference>
<dbReference type="PANTHER" id="PTHR30055">
    <property type="entry name" value="HTH-TYPE TRANSCRIPTIONAL REGULATOR RUTR"/>
    <property type="match status" value="1"/>
</dbReference>
<name>A0A0H3DAX6_AMYMU</name>
<evidence type="ECO:0000256" key="4">
    <source>
        <dbReference type="PROSITE-ProRule" id="PRU00335"/>
    </source>
</evidence>
<dbReference type="Proteomes" id="UP000000328">
    <property type="component" value="Chromosome"/>
</dbReference>
<dbReference type="SUPFAM" id="SSF48498">
    <property type="entry name" value="Tetracyclin repressor-like, C-terminal domain"/>
    <property type="match status" value="1"/>
</dbReference>
<dbReference type="HOGENOM" id="CLU_069356_17_0_11"/>
<feature type="DNA-binding region" description="H-T-H motif" evidence="4">
    <location>
        <begin position="36"/>
        <end position="55"/>
    </location>
</feature>
<dbReference type="GO" id="GO:0000976">
    <property type="term" value="F:transcription cis-regulatory region binding"/>
    <property type="evidence" value="ECO:0007669"/>
    <property type="project" value="TreeGrafter"/>
</dbReference>
<evidence type="ECO:0000313" key="7">
    <source>
        <dbReference type="Proteomes" id="UP000000328"/>
    </source>
</evidence>
<dbReference type="RefSeq" id="WP_013227485.1">
    <property type="nucleotide sequence ID" value="NC_014318.1"/>
</dbReference>
<sequence length="211" mass="22793">MTSAGRPKLRADAERNRDQILAAARKVFALDGPDAPLETIARTAGVGIGTLYRRFPDRETLVRAVARETLAAVLTDLRAAAAEEPAAWDAIVRLLSRSLPRQAGAQLLLFSPRAREILQDDPETAGIQQELITQLDALVQAAQFEGTLRTDVTAGDIVYCYSLILRHPAAVPELAALAFERTATLMVDGLRAQPGSRLPGRPVTGEDLKYG</sequence>
<feature type="domain" description="HTH tetR-type" evidence="5">
    <location>
        <begin position="14"/>
        <end position="73"/>
    </location>
</feature>
<dbReference type="KEGG" id="amd:AMED_5676"/>
<dbReference type="GO" id="GO:0003700">
    <property type="term" value="F:DNA-binding transcription factor activity"/>
    <property type="evidence" value="ECO:0007669"/>
    <property type="project" value="TreeGrafter"/>
</dbReference>
<dbReference type="InterPro" id="IPR049445">
    <property type="entry name" value="TetR_SbtR-like_C"/>
</dbReference>
<dbReference type="InterPro" id="IPR001647">
    <property type="entry name" value="HTH_TetR"/>
</dbReference>
<dbReference type="PROSITE" id="PS50977">
    <property type="entry name" value="HTH_TETR_2"/>
    <property type="match status" value="1"/>
</dbReference>